<reference evidence="4" key="1">
    <citation type="journal article" date="2019" name="Int. J. Syst. Evol. Microbiol.">
        <title>The Global Catalogue of Microorganisms (GCM) 10K type strain sequencing project: providing services to taxonomists for standard genome sequencing and annotation.</title>
        <authorList>
            <consortium name="The Broad Institute Genomics Platform"/>
            <consortium name="The Broad Institute Genome Sequencing Center for Infectious Disease"/>
            <person name="Wu L."/>
            <person name="Ma J."/>
        </authorList>
    </citation>
    <scope>NUCLEOTIDE SEQUENCE [LARGE SCALE GENOMIC DNA]</scope>
    <source>
        <strain evidence="4">JCM 17688</strain>
    </source>
</reference>
<sequence length="319" mass="31831">MPRPDSRQGPAALQRAPPDGTMESKQRDPVGPEFPPSLRQANHPVRSASLGTETVVEAPMNQYHPGHDPGRRGGYPQGGGPRGGYPNGGYPRGGTGYQQGAPGYQQGTPGFQQLGPRSGYGQPPSPSYPQPGGPGGFGPKPPNRNRGLLIGIGSFVVILVIALGILAAVVIGDHDSSDTAAPSTALSEAAAPSTTTTPNAATASTDTAAPGQATVSDGFATPSATPSAVPDGSLVSLTLTAGGSGSAQVTVSGLAGTSVPTTGSVPWSWSGSGTIPDGTLSLVVVGQGTVTCSIAVDDQVLSKHSGDGQVQCGIKRVEQ</sequence>
<dbReference type="Gene3D" id="2.60.40.2880">
    <property type="entry name" value="MmpS1-5, C-terminal soluble domain"/>
    <property type="match status" value="1"/>
</dbReference>
<keyword evidence="2" id="KW-0472">Membrane</keyword>
<gene>
    <name evidence="3" type="ORF">GCM10023147_10080</name>
</gene>
<evidence type="ECO:0000256" key="1">
    <source>
        <dbReference type="SAM" id="MobiDB-lite"/>
    </source>
</evidence>
<organism evidence="3 4">
    <name type="scientific">Tsukamurella soli</name>
    <dbReference type="NCBI Taxonomy" id="644556"/>
    <lineage>
        <taxon>Bacteria</taxon>
        <taxon>Bacillati</taxon>
        <taxon>Actinomycetota</taxon>
        <taxon>Actinomycetes</taxon>
        <taxon>Mycobacteriales</taxon>
        <taxon>Tsukamurellaceae</taxon>
        <taxon>Tsukamurella</taxon>
    </lineage>
</organism>
<name>A0ABP8J7X7_9ACTN</name>
<feature type="transmembrane region" description="Helical" evidence="2">
    <location>
        <begin position="148"/>
        <end position="171"/>
    </location>
</feature>
<feature type="compositionally biased region" description="Low complexity" evidence="1">
    <location>
        <begin position="179"/>
        <end position="210"/>
    </location>
</feature>
<feature type="compositionally biased region" description="Pro residues" evidence="1">
    <location>
        <begin position="123"/>
        <end position="132"/>
    </location>
</feature>
<keyword evidence="4" id="KW-1185">Reference proteome</keyword>
<protein>
    <recommendedName>
        <fullName evidence="5">MmpS family membrane protein</fullName>
    </recommendedName>
</protein>
<dbReference type="EMBL" id="BAABFR010000010">
    <property type="protein sequence ID" value="GAA4386608.1"/>
    <property type="molecule type" value="Genomic_DNA"/>
</dbReference>
<evidence type="ECO:0000256" key="2">
    <source>
        <dbReference type="SAM" id="Phobius"/>
    </source>
</evidence>
<evidence type="ECO:0000313" key="4">
    <source>
        <dbReference type="Proteomes" id="UP001500635"/>
    </source>
</evidence>
<feature type="region of interest" description="Disordered" evidence="1">
    <location>
        <begin position="1"/>
        <end position="142"/>
    </location>
</feature>
<dbReference type="Proteomes" id="UP001500635">
    <property type="component" value="Unassembled WGS sequence"/>
</dbReference>
<keyword evidence="2" id="KW-1133">Transmembrane helix</keyword>
<feature type="compositionally biased region" description="Low complexity" evidence="1">
    <location>
        <begin position="98"/>
        <end position="122"/>
    </location>
</feature>
<proteinExistence type="predicted"/>
<evidence type="ECO:0000313" key="3">
    <source>
        <dbReference type="EMBL" id="GAA4386608.1"/>
    </source>
</evidence>
<feature type="region of interest" description="Disordered" evidence="1">
    <location>
        <begin position="176"/>
        <end position="228"/>
    </location>
</feature>
<comment type="caution">
    <text evidence="3">The sequence shown here is derived from an EMBL/GenBank/DDBJ whole genome shotgun (WGS) entry which is preliminary data.</text>
</comment>
<feature type="compositionally biased region" description="Gly residues" evidence="1">
    <location>
        <begin position="72"/>
        <end position="97"/>
    </location>
</feature>
<accession>A0ABP8J7X7</accession>
<keyword evidence="2" id="KW-0812">Transmembrane</keyword>
<dbReference type="InterPro" id="IPR038468">
    <property type="entry name" value="MmpS_C"/>
</dbReference>
<evidence type="ECO:0008006" key="5">
    <source>
        <dbReference type="Google" id="ProtNLM"/>
    </source>
</evidence>